<protein>
    <submittedName>
        <fullName evidence="1">Uncharacterized protein</fullName>
    </submittedName>
</protein>
<evidence type="ECO:0000313" key="2">
    <source>
        <dbReference type="Proteomes" id="UP000245647"/>
    </source>
</evidence>
<dbReference type="EMBL" id="QEAS01000011">
    <property type="protein sequence ID" value="PWG79979.1"/>
    <property type="molecule type" value="Genomic_DNA"/>
</dbReference>
<organism evidence="1 2">
    <name type="scientific">Pararcticibacter amylolyticus</name>
    <dbReference type="NCBI Taxonomy" id="2173175"/>
    <lineage>
        <taxon>Bacteria</taxon>
        <taxon>Pseudomonadati</taxon>
        <taxon>Bacteroidota</taxon>
        <taxon>Sphingobacteriia</taxon>
        <taxon>Sphingobacteriales</taxon>
        <taxon>Sphingobacteriaceae</taxon>
        <taxon>Pararcticibacter</taxon>
    </lineage>
</organism>
<dbReference type="OrthoDB" id="1100725at2"/>
<gene>
    <name evidence="1" type="ORF">DDR33_14380</name>
</gene>
<sequence length="281" mass="31279">MINKTELFKKIGGILAELNDQYQYIAENPGSLNELELELLSANADFLADHIKILKKLSEAKTEKPAAASEPVVVTEMILTPPPPPVSDSFIPKEKSTPEVPFVAEEEKAREAPARPAIEEVQVLPASKPVWEEPVRSAPGPEVKVSEPVKEPSIPEVVVPVRHEPEIKPVPQGQAPVRTLNDIISGQKAQDSVAGKYTHQPVKDLKAIISLNDKLLFIKELFNGYSLAYSEAIEILNRFDSFEPADHFLKSNYAEKNNWSSKETTVEKLYEILHRRFSGNV</sequence>
<keyword evidence="2" id="KW-1185">Reference proteome</keyword>
<dbReference type="AlphaFoldDB" id="A0A2U2PFS0"/>
<evidence type="ECO:0000313" key="1">
    <source>
        <dbReference type="EMBL" id="PWG79979.1"/>
    </source>
</evidence>
<dbReference type="Proteomes" id="UP000245647">
    <property type="component" value="Unassembled WGS sequence"/>
</dbReference>
<reference evidence="1 2" key="1">
    <citation type="submission" date="2018-04" db="EMBL/GenBank/DDBJ databases">
        <title>Pedobacter chongqingensis sp. nov., isolated from a rottenly hemp rope.</title>
        <authorList>
            <person name="Cai Y."/>
        </authorList>
    </citation>
    <scope>NUCLEOTIDE SEQUENCE [LARGE SCALE GENOMIC DNA]</scope>
    <source>
        <strain evidence="1 2">FJ4-8</strain>
    </source>
</reference>
<proteinExistence type="predicted"/>
<comment type="caution">
    <text evidence="1">The sequence shown here is derived from an EMBL/GenBank/DDBJ whole genome shotgun (WGS) entry which is preliminary data.</text>
</comment>
<accession>A0A2U2PFS0</accession>
<name>A0A2U2PFS0_9SPHI</name>
<dbReference type="RefSeq" id="WP_109416496.1">
    <property type="nucleotide sequence ID" value="NZ_QEAS01000011.1"/>
</dbReference>